<keyword evidence="5 9" id="KW-0808">Transferase</keyword>
<dbReference type="EC" id="2.4.1.245" evidence="9"/>
<dbReference type="PANTHER" id="PTHR47779">
    <property type="entry name" value="SYNTHASE (CCG-9), PUTATIVE (AFU_ORTHOLOGUE AFUA_3G12100)-RELATED"/>
    <property type="match status" value="1"/>
</dbReference>
<reference evidence="9 10" key="1">
    <citation type="submission" date="2020-07" db="EMBL/GenBank/DDBJ databases">
        <title>Genomic Encyclopedia of Type Strains, Phase III (KMG-III): the genomes of soil and plant-associated and newly described type strains.</title>
        <authorList>
            <person name="Whitman W."/>
        </authorList>
    </citation>
    <scope>NUCLEOTIDE SEQUENCE [LARGE SCALE GENOMIC DNA]</scope>
    <source>
        <strain evidence="9 10">CECT 8576</strain>
    </source>
</reference>
<dbReference type="InterPro" id="IPR052078">
    <property type="entry name" value="Trehalose_Metab_GTase"/>
</dbReference>
<dbReference type="AlphaFoldDB" id="A0A852YWS3"/>
<feature type="domain" description="Glycosyl transferase family 1" evidence="7">
    <location>
        <begin position="236"/>
        <end position="414"/>
    </location>
</feature>
<protein>
    <submittedName>
        <fullName evidence="9">Trehalose synthase</fullName>
        <ecNumber evidence="9">2.4.1.245</ecNumber>
    </submittedName>
</protein>
<dbReference type="InterPro" id="IPR001296">
    <property type="entry name" value="Glyco_trans_1"/>
</dbReference>
<dbReference type="GO" id="GO:0102986">
    <property type="term" value="F:trehalose synthase activity"/>
    <property type="evidence" value="ECO:0007669"/>
    <property type="project" value="UniProtKB-EC"/>
</dbReference>
<evidence type="ECO:0000259" key="7">
    <source>
        <dbReference type="Pfam" id="PF00534"/>
    </source>
</evidence>
<name>A0A852YWS3_9ACTN</name>
<evidence type="ECO:0000256" key="1">
    <source>
        <dbReference type="ARBA" id="ARBA00009481"/>
    </source>
</evidence>
<evidence type="ECO:0000313" key="10">
    <source>
        <dbReference type="Proteomes" id="UP000548304"/>
    </source>
</evidence>
<comment type="similarity">
    <text evidence="1">Belongs to the glycosyltransferase group 1 family. Glycosyltransferase 4 subfamily.</text>
</comment>
<dbReference type="GO" id="GO:0006006">
    <property type="term" value="P:glucose metabolic process"/>
    <property type="evidence" value="ECO:0007669"/>
    <property type="project" value="UniProtKB-KW"/>
</dbReference>
<dbReference type="Pfam" id="PF00534">
    <property type="entry name" value="Glycos_transf_1"/>
    <property type="match status" value="1"/>
</dbReference>
<feature type="domain" description="Trehalose synthase N-terminal" evidence="8">
    <location>
        <begin position="12"/>
        <end position="160"/>
    </location>
</feature>
<comment type="caution">
    <text evidence="9">The sequence shown here is derived from an EMBL/GenBank/DDBJ whole genome shotgun (WGS) entry which is preliminary data.</text>
</comment>
<organism evidence="9 10">
    <name type="scientific">Actinopolyspora biskrensis</name>
    <dbReference type="NCBI Taxonomy" id="1470178"/>
    <lineage>
        <taxon>Bacteria</taxon>
        <taxon>Bacillati</taxon>
        <taxon>Actinomycetota</taxon>
        <taxon>Actinomycetes</taxon>
        <taxon>Actinopolysporales</taxon>
        <taxon>Actinopolysporaceae</taxon>
        <taxon>Actinopolyspora</taxon>
    </lineage>
</organism>
<comment type="subunit">
    <text evidence="2">Homodimer.</text>
</comment>
<keyword evidence="4 9" id="KW-0328">Glycosyltransferase</keyword>
<evidence type="ECO:0000256" key="4">
    <source>
        <dbReference type="ARBA" id="ARBA00022676"/>
    </source>
</evidence>
<accession>A0A852YWS3</accession>
<evidence type="ECO:0000256" key="6">
    <source>
        <dbReference type="ARBA" id="ARBA00023277"/>
    </source>
</evidence>
<dbReference type="Gene3D" id="3.40.50.2000">
    <property type="entry name" value="Glycogen Phosphorylase B"/>
    <property type="match status" value="2"/>
</dbReference>
<proteinExistence type="inferred from homology"/>
<keyword evidence="6" id="KW-0119">Carbohydrate metabolism</keyword>
<evidence type="ECO:0000256" key="5">
    <source>
        <dbReference type="ARBA" id="ARBA00022679"/>
    </source>
</evidence>
<keyword evidence="10" id="KW-1185">Reference proteome</keyword>
<evidence type="ECO:0000313" key="9">
    <source>
        <dbReference type="EMBL" id="NYH77365.1"/>
    </source>
</evidence>
<dbReference type="PANTHER" id="PTHR47779:SF1">
    <property type="entry name" value="SYNTHASE (CCG-9), PUTATIVE (AFU_ORTHOLOGUE AFUA_3G12100)-RELATED"/>
    <property type="match status" value="1"/>
</dbReference>
<dbReference type="InterPro" id="IPR049438">
    <property type="entry name" value="TreT_GT1"/>
</dbReference>
<gene>
    <name evidence="9" type="ORF">FHR84_000679</name>
</gene>
<sequence length="436" mass="48069">MSSTSTSPRIAHVSVSKALGGVAEVIRAELPYAEEHGFAAEWHEAPAFGEAQQAALALHLALYGTNDIAAELDLDSALREYQDACAERLIRSMGEVDGLVLHDPLCLTLAPRLREHAGQILWRCHLGTAEHTGTTVRARDALVPYLDSVDAVCFLNRSYVWPELSDDARVHLLPPGLDGRSAKNADLSNTAAEQAWPLLATTGQLPNAVTGPRSHADGPRRSANVVHEHGTGYLRDADAPFLLQVSRWDPLKGLPELVEGFLPTALDNTELELVIVGHHIDTRRNYPMDVEIRDSVLRARANLPHEVARRVHVWEFADVSRPAQDLAINLLQRSAHVVVQNSRREAFGLTVTEAMWKKAVVAATAVGGIPEQIDHEHNGLLLTGAEGGPEWRRTLDRAVNSGDRRRTWGERAREKVRQNYLVEQVLQQELGLLRLS</sequence>
<evidence type="ECO:0000256" key="2">
    <source>
        <dbReference type="ARBA" id="ARBA00011738"/>
    </source>
</evidence>
<dbReference type="SUPFAM" id="SSF53756">
    <property type="entry name" value="UDP-Glycosyltransferase/glycogen phosphorylase"/>
    <property type="match status" value="1"/>
</dbReference>
<dbReference type="RefSeq" id="WP_179533911.1">
    <property type="nucleotide sequence ID" value="NZ_JACBYW010000001.1"/>
</dbReference>
<dbReference type="Pfam" id="PF21269">
    <property type="entry name" value="TreT_GT1"/>
    <property type="match status" value="1"/>
</dbReference>
<dbReference type="Proteomes" id="UP000548304">
    <property type="component" value="Unassembled WGS sequence"/>
</dbReference>
<evidence type="ECO:0000256" key="3">
    <source>
        <dbReference type="ARBA" id="ARBA00022526"/>
    </source>
</evidence>
<dbReference type="EMBL" id="JACBYW010000001">
    <property type="protein sequence ID" value="NYH77365.1"/>
    <property type="molecule type" value="Genomic_DNA"/>
</dbReference>
<keyword evidence="3" id="KW-0313">Glucose metabolism</keyword>
<evidence type="ECO:0000259" key="8">
    <source>
        <dbReference type="Pfam" id="PF21269"/>
    </source>
</evidence>